<comment type="caution">
    <text evidence="5">The sequence shown here is derived from an EMBL/GenBank/DDBJ whole genome shotgun (WGS) entry which is preliminary data.</text>
</comment>
<dbReference type="Pfam" id="PF04185">
    <property type="entry name" value="Phosphoesterase"/>
    <property type="match status" value="1"/>
</dbReference>
<dbReference type="InterPro" id="IPR017767">
    <property type="entry name" value="PC-PLC"/>
</dbReference>
<evidence type="ECO:0000256" key="2">
    <source>
        <dbReference type="ARBA" id="ARBA00012018"/>
    </source>
</evidence>
<comment type="similarity">
    <text evidence="1">Belongs to the bacterial phospholipase C family.</text>
</comment>
<dbReference type="Proteomes" id="UP001431019">
    <property type="component" value="Unassembled WGS sequence"/>
</dbReference>
<protein>
    <recommendedName>
        <fullName evidence="2">phospholipase C</fullName>
        <ecNumber evidence="2">3.1.4.3</ecNumber>
    </recommendedName>
</protein>
<dbReference type="PANTHER" id="PTHR31956:SF36">
    <property type="entry name" value="NON-HEMOLYTIC PHOSPHOLIPASE C"/>
    <property type="match status" value="1"/>
</dbReference>
<evidence type="ECO:0000313" key="5">
    <source>
        <dbReference type="EMBL" id="MCC8394754.1"/>
    </source>
</evidence>
<gene>
    <name evidence="5" type="ORF">LJ656_19350</name>
</gene>
<dbReference type="PROSITE" id="PS51318">
    <property type="entry name" value="TAT"/>
    <property type="match status" value="1"/>
</dbReference>
<evidence type="ECO:0000259" key="4">
    <source>
        <dbReference type="Pfam" id="PF05506"/>
    </source>
</evidence>
<dbReference type="NCBIfam" id="TIGR03396">
    <property type="entry name" value="PC_PLC"/>
    <property type="match status" value="1"/>
</dbReference>
<keyword evidence="6" id="KW-1185">Reference proteome</keyword>
<dbReference type="InterPro" id="IPR006311">
    <property type="entry name" value="TAT_signal"/>
</dbReference>
<dbReference type="InterPro" id="IPR017850">
    <property type="entry name" value="Alkaline_phosphatase_core_sf"/>
</dbReference>
<evidence type="ECO:0000256" key="1">
    <source>
        <dbReference type="ARBA" id="ARBA00009717"/>
    </source>
</evidence>
<dbReference type="RefSeq" id="WP_230510984.1">
    <property type="nucleotide sequence ID" value="NZ_JAJITD010000009.1"/>
</dbReference>
<sequence>MTTTPSSRRRFLIQSVKAAGAAASLSVLPPSIQRALAIPAHFRTGTIEDVEHIVVFTQENRSFDHYFGAMAGVRGFADRFPIPVPDTPALNRKTVWYQRNDGATPATQTFQHNDTVANFNLIRTKDTPHLYPDSQQAWDGGRMTSWPVAKGSASMVYYTGADIPFQYALANAFTLCDHNHSAFTGGTNPNRCYIYTGTNHGRDNPNQPGVFNGPALNNDYNNIANYTSGESATGYTWTTYAERLQAAGISWQVYKPAAQDYSLNPLLGFKSFRDANATSAAARTPLQQQLYTRGIQTRELTDLKNDVLNGTLPQVSWICATSTGSEHPSASSPLQGANYISEVLDALTANPDVWSKTVLIIHFDENDGFFDHVPPPAPPSYATYNANPGLAQLAGKSTVDTSDDYLGENTANVAGTSVWTHHPYGMGPRVPMYIVSPWSKGGWVNSQVFDHTSTIRFIEKRFGVQEPNISPWRRAVAGDLSSCFDFRNPDNRAFYPSLPDTTAGDTKSRALAGTTAPVPASTPVLPAQPAGVRLSRALPYELHVNASVPLGSPSVELTFANTGTQAAVFHVYDRLHLDRLPQRYTVEAGRRLSDEWNVVADSGKYDLWVLGPAGFHRHFTGVRATAGGNPEVEVVYQRNSGALRLKVHNTGNAPVEVNLTANAYGKDPKRVARVEPRGEMFFELPVQSSGFWYDFTLNAKGLTGFTRRFAGRVETGRDGISDPAMGGTAIGDQLAISFS</sequence>
<feature type="domain" description="Bacterial phospholipase C C-terminal" evidence="4">
    <location>
        <begin position="630"/>
        <end position="712"/>
    </location>
</feature>
<accession>A0ABS8JXY2</accession>
<dbReference type="PANTHER" id="PTHR31956">
    <property type="entry name" value="NON-SPECIFIC PHOSPHOLIPASE C4-RELATED"/>
    <property type="match status" value="1"/>
</dbReference>
<keyword evidence="3" id="KW-0378">Hydrolase</keyword>
<dbReference type="Pfam" id="PF05506">
    <property type="entry name" value="PLipase_C_C"/>
    <property type="match status" value="2"/>
</dbReference>
<dbReference type="EMBL" id="JAJITD010000009">
    <property type="protein sequence ID" value="MCC8394754.1"/>
    <property type="molecule type" value="Genomic_DNA"/>
</dbReference>
<dbReference type="InterPro" id="IPR007312">
    <property type="entry name" value="Phosphoesterase"/>
</dbReference>
<evidence type="ECO:0000313" key="6">
    <source>
        <dbReference type="Proteomes" id="UP001431019"/>
    </source>
</evidence>
<proteinExistence type="inferred from homology"/>
<evidence type="ECO:0000256" key="3">
    <source>
        <dbReference type="ARBA" id="ARBA00022801"/>
    </source>
</evidence>
<dbReference type="InterPro" id="IPR008475">
    <property type="entry name" value="PLipase_C_C"/>
</dbReference>
<organism evidence="5 6">
    <name type="scientific">Paraburkholderia sejongensis</name>
    <dbReference type="NCBI Taxonomy" id="2886946"/>
    <lineage>
        <taxon>Bacteria</taxon>
        <taxon>Pseudomonadati</taxon>
        <taxon>Pseudomonadota</taxon>
        <taxon>Betaproteobacteria</taxon>
        <taxon>Burkholderiales</taxon>
        <taxon>Burkholderiaceae</taxon>
        <taxon>Paraburkholderia</taxon>
    </lineage>
</organism>
<feature type="domain" description="Bacterial phospholipase C C-terminal" evidence="4">
    <location>
        <begin position="535"/>
        <end position="621"/>
    </location>
</feature>
<dbReference type="EC" id="3.1.4.3" evidence="2"/>
<reference evidence="5 6" key="1">
    <citation type="submission" date="2021-11" db="EMBL/GenBank/DDBJ databases">
        <authorList>
            <person name="Oh E.-T."/>
            <person name="Kim S.-B."/>
        </authorList>
    </citation>
    <scope>NUCLEOTIDE SEQUENCE [LARGE SCALE GENOMIC DNA]</scope>
    <source>
        <strain evidence="5 6">MMS20-SJTR3</strain>
    </source>
</reference>
<name>A0ABS8JXY2_9BURK</name>
<dbReference type="Gene3D" id="3.40.720.10">
    <property type="entry name" value="Alkaline Phosphatase, subunit A"/>
    <property type="match status" value="1"/>
</dbReference>